<accession>A0A0E9W287</accession>
<sequence length="46" mass="5284">MCEERLKYTVSHNQTQCLVKMFVGFKKKKLSQTTTSSCLGLPVFKD</sequence>
<reference evidence="1" key="2">
    <citation type="journal article" date="2015" name="Fish Shellfish Immunol.">
        <title>Early steps in the European eel (Anguilla anguilla)-Vibrio vulnificus interaction in the gills: Role of the RtxA13 toxin.</title>
        <authorList>
            <person name="Callol A."/>
            <person name="Pajuelo D."/>
            <person name="Ebbesson L."/>
            <person name="Teles M."/>
            <person name="MacKenzie S."/>
            <person name="Amaro C."/>
        </authorList>
    </citation>
    <scope>NUCLEOTIDE SEQUENCE</scope>
</reference>
<evidence type="ECO:0000313" key="1">
    <source>
        <dbReference type="EMBL" id="JAH84421.1"/>
    </source>
</evidence>
<organism evidence="1">
    <name type="scientific">Anguilla anguilla</name>
    <name type="common">European freshwater eel</name>
    <name type="synonym">Muraena anguilla</name>
    <dbReference type="NCBI Taxonomy" id="7936"/>
    <lineage>
        <taxon>Eukaryota</taxon>
        <taxon>Metazoa</taxon>
        <taxon>Chordata</taxon>
        <taxon>Craniata</taxon>
        <taxon>Vertebrata</taxon>
        <taxon>Euteleostomi</taxon>
        <taxon>Actinopterygii</taxon>
        <taxon>Neopterygii</taxon>
        <taxon>Teleostei</taxon>
        <taxon>Anguilliformes</taxon>
        <taxon>Anguillidae</taxon>
        <taxon>Anguilla</taxon>
    </lineage>
</organism>
<dbReference type="AlphaFoldDB" id="A0A0E9W287"/>
<dbReference type="EMBL" id="GBXM01024156">
    <property type="protein sequence ID" value="JAH84421.1"/>
    <property type="molecule type" value="Transcribed_RNA"/>
</dbReference>
<name>A0A0E9W287_ANGAN</name>
<proteinExistence type="predicted"/>
<protein>
    <submittedName>
        <fullName evidence="1">Uncharacterized protein</fullName>
    </submittedName>
</protein>
<reference evidence="1" key="1">
    <citation type="submission" date="2014-11" db="EMBL/GenBank/DDBJ databases">
        <authorList>
            <person name="Amaro Gonzalez C."/>
        </authorList>
    </citation>
    <scope>NUCLEOTIDE SEQUENCE</scope>
</reference>